<dbReference type="InterPro" id="IPR016903">
    <property type="entry name" value="Nucleolar_cplx-assoc_3"/>
</dbReference>
<evidence type="ECO:0000313" key="12">
    <source>
        <dbReference type="RefSeq" id="XP_046599967.1"/>
    </source>
</evidence>
<keyword evidence="11" id="KW-1185">Reference proteome</keyword>
<feature type="domain" description="CCAAT-binding factor" evidence="9">
    <location>
        <begin position="556"/>
        <end position="686"/>
    </location>
</feature>
<feature type="domain" description="Nucleolar complex-associated protein 3 N-terminal" evidence="10">
    <location>
        <begin position="219"/>
        <end position="310"/>
    </location>
</feature>
<dbReference type="Proteomes" id="UP000829291">
    <property type="component" value="Chromosome 6"/>
</dbReference>
<dbReference type="PANTHER" id="PTHR14428:SF5">
    <property type="entry name" value="NUCLEOLAR COMPLEX PROTEIN 3 HOMOLOG"/>
    <property type="match status" value="1"/>
</dbReference>
<gene>
    <name evidence="12" type="primary">LOC107225381</name>
</gene>
<dbReference type="Pfam" id="PF07540">
    <property type="entry name" value="NOC3p"/>
    <property type="match status" value="1"/>
</dbReference>
<evidence type="ECO:0000313" key="11">
    <source>
        <dbReference type="Proteomes" id="UP000829291"/>
    </source>
</evidence>
<protein>
    <recommendedName>
        <fullName evidence="6">NOC3-like protein</fullName>
    </recommendedName>
    <alternativeName>
        <fullName evidence="5">Nucleolar complex-associated protein 3-like protein</fullName>
    </alternativeName>
</protein>
<evidence type="ECO:0000256" key="4">
    <source>
        <dbReference type="ARBA" id="ARBA00023242"/>
    </source>
</evidence>
<feature type="coiled-coil region" evidence="7">
    <location>
        <begin position="461"/>
        <end position="488"/>
    </location>
</feature>
<organism evidence="11 12">
    <name type="scientific">Neodiprion lecontei</name>
    <name type="common">Redheaded pine sawfly</name>
    <dbReference type="NCBI Taxonomy" id="441921"/>
    <lineage>
        <taxon>Eukaryota</taxon>
        <taxon>Metazoa</taxon>
        <taxon>Ecdysozoa</taxon>
        <taxon>Arthropoda</taxon>
        <taxon>Hexapoda</taxon>
        <taxon>Insecta</taxon>
        <taxon>Pterygota</taxon>
        <taxon>Neoptera</taxon>
        <taxon>Endopterygota</taxon>
        <taxon>Hymenoptera</taxon>
        <taxon>Tenthredinoidea</taxon>
        <taxon>Diprionidae</taxon>
        <taxon>Diprioninae</taxon>
        <taxon>Neodiprion</taxon>
    </lineage>
</organism>
<feature type="region of interest" description="Disordered" evidence="8">
    <location>
        <begin position="1"/>
        <end position="63"/>
    </location>
</feature>
<keyword evidence="4" id="KW-0539">Nucleus</keyword>
<dbReference type="InterPro" id="IPR011501">
    <property type="entry name" value="Noc3_N"/>
</dbReference>
<evidence type="ECO:0000256" key="6">
    <source>
        <dbReference type="ARBA" id="ARBA00032937"/>
    </source>
</evidence>
<dbReference type="PANTHER" id="PTHR14428">
    <property type="entry name" value="NUCLEOLAR COMPLEX PROTEIN 3"/>
    <property type="match status" value="1"/>
</dbReference>
<evidence type="ECO:0000256" key="3">
    <source>
        <dbReference type="ARBA" id="ARBA00023054"/>
    </source>
</evidence>
<name>A0ABM3GI67_NEOLC</name>
<feature type="compositionally biased region" description="Basic residues" evidence="8">
    <location>
        <begin position="1"/>
        <end position="37"/>
    </location>
</feature>
<dbReference type="GeneID" id="107225381"/>
<comment type="similarity">
    <text evidence="2">Belongs to the CBF/MAK21 family.</text>
</comment>
<sequence>MGKIAKSKISKIKRNNQTRTKLSKQGKLKSRRNRKTQKQLQQPPTTLVSENVETEDESDHGEDMLGMVEKDDLEFLKKAVSNQSYNLLNQITLNQSEPEIKRKRKKSTELDDLEEKYENATVNTTITTSRTRMLLPIKSQNKLIERHIPISEIENFDTDEQLRIEQDRKSNGLQSVDEEELTDQELNLEYIEEGKIDVSKPVSMVELLACREEVLQSRRFKIGILSSGLLENPELKAGNLKVLLSLMEEEHPEVYITVRKLAMVSLLEVFKDILPSYSIKQIPQDKVKLKRETLNLQNYEAVMLKSYKLYLQKLEKFASMLNGKKLNMNKLQKQEIILGEIAITCMSELLIAHPYFNFSVNIANLLVPYLDSKWSNVREIVAKCVTQIFKEDKRGELSLVIVRRINQYIKTRGHSVYVELLTVLLVLKISDINLDKGKEEELKQKKLQMHKQKLISMSKRERKRKKKLEQVEKEMIETKAEENKQSKQRVLTDITSIVFTIYFRILKQIPTGKILSVTLQGLAKFAHSINIEFYQDLVNVLNRLLEGNTLTLREQLYCIETVFVILSGQGEALNIDPSRFYSHLYRNLLGIHAGKNHADLIIILRTLGNILIKKQHNGTLGILAIIKIVMQLGKATDILLDTDSSIGEGFYDSVLNEPEYCNAQRSAFWELVPLQRHYHPMVQKMAKNIARGVPTSGEGSLEPEFGKLSPVELFDEYKTTGVMFKPAVTKPKKVISVKFYGYNHHITKRYEDYFEDIFQHSRQNDTAPDFHGSFKLKNFKCIQ</sequence>
<evidence type="ECO:0000256" key="2">
    <source>
        <dbReference type="ARBA" id="ARBA00007797"/>
    </source>
</evidence>
<evidence type="ECO:0000259" key="10">
    <source>
        <dbReference type="Pfam" id="PF07540"/>
    </source>
</evidence>
<evidence type="ECO:0000256" key="5">
    <source>
        <dbReference type="ARBA" id="ARBA00032701"/>
    </source>
</evidence>
<accession>A0ABM3GI67</accession>
<dbReference type="RefSeq" id="XP_046599967.1">
    <property type="nucleotide sequence ID" value="XM_046744011.1"/>
</dbReference>
<evidence type="ECO:0000256" key="1">
    <source>
        <dbReference type="ARBA" id="ARBA00004604"/>
    </source>
</evidence>
<dbReference type="InterPro" id="IPR005612">
    <property type="entry name" value="CCAAT-binding_factor"/>
</dbReference>
<feature type="compositionally biased region" description="Low complexity" evidence="8">
    <location>
        <begin position="38"/>
        <end position="47"/>
    </location>
</feature>
<evidence type="ECO:0000259" key="9">
    <source>
        <dbReference type="Pfam" id="PF03914"/>
    </source>
</evidence>
<evidence type="ECO:0000256" key="8">
    <source>
        <dbReference type="SAM" id="MobiDB-lite"/>
    </source>
</evidence>
<dbReference type="SUPFAM" id="SSF48371">
    <property type="entry name" value="ARM repeat"/>
    <property type="match status" value="1"/>
</dbReference>
<keyword evidence="3 7" id="KW-0175">Coiled coil</keyword>
<proteinExistence type="inferred from homology"/>
<evidence type="ECO:0000256" key="7">
    <source>
        <dbReference type="SAM" id="Coils"/>
    </source>
</evidence>
<reference evidence="12" key="1">
    <citation type="submission" date="2025-08" db="UniProtKB">
        <authorList>
            <consortium name="RefSeq"/>
        </authorList>
    </citation>
    <scope>IDENTIFICATION</scope>
    <source>
        <tissue evidence="12">Thorax and Abdomen</tissue>
    </source>
</reference>
<dbReference type="InterPro" id="IPR016024">
    <property type="entry name" value="ARM-type_fold"/>
</dbReference>
<dbReference type="Pfam" id="PF03914">
    <property type="entry name" value="CBF"/>
    <property type="match status" value="1"/>
</dbReference>
<comment type="subcellular location">
    <subcellularLocation>
        <location evidence="1">Nucleus</location>
        <location evidence="1">Nucleolus</location>
    </subcellularLocation>
</comment>